<proteinExistence type="predicted"/>
<dbReference type="EMBL" id="KV878187">
    <property type="protein sequence ID" value="OJI86455.1"/>
    <property type="molecule type" value="Genomic_DNA"/>
</dbReference>
<dbReference type="Proteomes" id="UP000184304">
    <property type="component" value="Unassembled WGS sequence"/>
</dbReference>
<gene>
    <name evidence="2" type="ORF">ASPTUDRAFT_39349</name>
</gene>
<reference evidence="3" key="1">
    <citation type="journal article" date="2017" name="Genome Biol.">
        <title>Comparative genomics reveals high biological diversity and specific adaptations in the industrially and medically important fungal genus Aspergillus.</title>
        <authorList>
            <person name="de Vries R.P."/>
            <person name="Riley R."/>
            <person name="Wiebenga A."/>
            <person name="Aguilar-Osorio G."/>
            <person name="Amillis S."/>
            <person name="Uchima C.A."/>
            <person name="Anderluh G."/>
            <person name="Asadollahi M."/>
            <person name="Askin M."/>
            <person name="Barry K."/>
            <person name="Battaglia E."/>
            <person name="Bayram O."/>
            <person name="Benocci T."/>
            <person name="Braus-Stromeyer S.A."/>
            <person name="Caldana C."/>
            <person name="Canovas D."/>
            <person name="Cerqueira G.C."/>
            <person name="Chen F."/>
            <person name="Chen W."/>
            <person name="Choi C."/>
            <person name="Clum A."/>
            <person name="Dos Santos R.A."/>
            <person name="Damasio A.R."/>
            <person name="Diallinas G."/>
            <person name="Emri T."/>
            <person name="Fekete E."/>
            <person name="Flipphi M."/>
            <person name="Freyberg S."/>
            <person name="Gallo A."/>
            <person name="Gournas C."/>
            <person name="Habgood R."/>
            <person name="Hainaut M."/>
            <person name="Harispe M.L."/>
            <person name="Henrissat B."/>
            <person name="Hilden K.S."/>
            <person name="Hope R."/>
            <person name="Hossain A."/>
            <person name="Karabika E."/>
            <person name="Karaffa L."/>
            <person name="Karanyi Z."/>
            <person name="Krasevec N."/>
            <person name="Kuo A."/>
            <person name="Kusch H."/>
            <person name="LaButti K."/>
            <person name="Lagendijk E.L."/>
            <person name="Lapidus A."/>
            <person name="Levasseur A."/>
            <person name="Lindquist E."/>
            <person name="Lipzen A."/>
            <person name="Logrieco A.F."/>
            <person name="MacCabe A."/>
            <person name="Maekelae M.R."/>
            <person name="Malavazi I."/>
            <person name="Melin P."/>
            <person name="Meyer V."/>
            <person name="Mielnichuk N."/>
            <person name="Miskei M."/>
            <person name="Molnar A.P."/>
            <person name="Mule G."/>
            <person name="Ngan C.Y."/>
            <person name="Orejas M."/>
            <person name="Orosz E."/>
            <person name="Ouedraogo J.P."/>
            <person name="Overkamp K.M."/>
            <person name="Park H.-S."/>
            <person name="Perrone G."/>
            <person name="Piumi F."/>
            <person name="Punt P.J."/>
            <person name="Ram A.F."/>
            <person name="Ramon A."/>
            <person name="Rauscher S."/>
            <person name="Record E."/>
            <person name="Riano-Pachon D.M."/>
            <person name="Robert V."/>
            <person name="Roehrig J."/>
            <person name="Ruller R."/>
            <person name="Salamov A."/>
            <person name="Salih N.S."/>
            <person name="Samson R.A."/>
            <person name="Sandor E."/>
            <person name="Sanguinetti M."/>
            <person name="Schuetze T."/>
            <person name="Sepcic K."/>
            <person name="Shelest E."/>
            <person name="Sherlock G."/>
            <person name="Sophianopoulou V."/>
            <person name="Squina F.M."/>
            <person name="Sun H."/>
            <person name="Susca A."/>
            <person name="Todd R.B."/>
            <person name="Tsang A."/>
            <person name="Unkles S.E."/>
            <person name="van de Wiele N."/>
            <person name="van Rossen-Uffink D."/>
            <person name="Oliveira J.V."/>
            <person name="Vesth T.C."/>
            <person name="Visser J."/>
            <person name="Yu J.-H."/>
            <person name="Zhou M."/>
            <person name="Andersen M.R."/>
            <person name="Archer D.B."/>
            <person name="Baker S.E."/>
            <person name="Benoit I."/>
            <person name="Brakhage A.A."/>
            <person name="Braus G.H."/>
            <person name="Fischer R."/>
            <person name="Frisvad J.C."/>
            <person name="Goldman G.H."/>
            <person name="Houbraken J."/>
            <person name="Oakley B."/>
            <person name="Pocsi I."/>
            <person name="Scazzocchio C."/>
            <person name="Seiboth B."/>
            <person name="vanKuyk P.A."/>
            <person name="Wortman J."/>
            <person name="Dyer P.S."/>
            <person name="Grigoriev I.V."/>
        </authorList>
    </citation>
    <scope>NUCLEOTIDE SEQUENCE [LARGE SCALE GENOMIC DNA]</scope>
    <source>
        <strain evidence="3">CBS 134.48</strain>
    </source>
</reference>
<organism evidence="2 3">
    <name type="scientific">Aspergillus tubingensis (strain CBS 134.48)</name>
    <dbReference type="NCBI Taxonomy" id="767770"/>
    <lineage>
        <taxon>Eukaryota</taxon>
        <taxon>Fungi</taxon>
        <taxon>Dikarya</taxon>
        <taxon>Ascomycota</taxon>
        <taxon>Pezizomycotina</taxon>
        <taxon>Eurotiomycetes</taxon>
        <taxon>Eurotiomycetidae</taxon>
        <taxon>Eurotiales</taxon>
        <taxon>Aspergillaceae</taxon>
        <taxon>Aspergillus</taxon>
        <taxon>Aspergillus subgen. Circumdati</taxon>
    </lineage>
</organism>
<evidence type="ECO:0000313" key="2">
    <source>
        <dbReference type="EMBL" id="OJI86455.1"/>
    </source>
</evidence>
<feature type="chain" id="PRO_5012566870" description="Secreted protein" evidence="1">
    <location>
        <begin position="21"/>
        <end position="101"/>
    </location>
</feature>
<sequence>MKSLSAWLLVGLSPVAKVLYTTTDERDGLAFLVPYGGGRGHRVDHGYLNSRFSPFPLSVPSSSSFPLVSPPCSVVRTYPCSFSERGFVVYLITPQAATYSI</sequence>
<dbReference type="VEuPathDB" id="FungiDB:ASPTUDRAFT_39349"/>
<evidence type="ECO:0000313" key="3">
    <source>
        <dbReference type="Proteomes" id="UP000184304"/>
    </source>
</evidence>
<accession>A0A1L9NB23</accession>
<dbReference type="AlphaFoldDB" id="A0A1L9NB23"/>
<name>A0A1L9NB23_ASPTC</name>
<keyword evidence="3" id="KW-1185">Reference proteome</keyword>
<feature type="signal peptide" evidence="1">
    <location>
        <begin position="1"/>
        <end position="20"/>
    </location>
</feature>
<protein>
    <recommendedName>
        <fullName evidence="4">Secreted protein</fullName>
    </recommendedName>
</protein>
<evidence type="ECO:0000256" key="1">
    <source>
        <dbReference type="SAM" id="SignalP"/>
    </source>
</evidence>
<evidence type="ECO:0008006" key="4">
    <source>
        <dbReference type="Google" id="ProtNLM"/>
    </source>
</evidence>
<keyword evidence="1" id="KW-0732">Signal</keyword>